<sequence length="85" mass="9428">MLPCTIFFKHGVVVGQVLGFDGLGGVDDFQTSALEDRMHEVEVIAHPEMTEEEKEEAKAAAYKSQIRKGFSNFQKSGSDEDSDFD</sequence>
<accession>A0ABQ7GWZ1</accession>
<organism evidence="1 2">
    <name type="scientific">Dunaliella salina</name>
    <name type="common">Green alga</name>
    <name type="synonym">Protococcus salinus</name>
    <dbReference type="NCBI Taxonomy" id="3046"/>
    <lineage>
        <taxon>Eukaryota</taxon>
        <taxon>Viridiplantae</taxon>
        <taxon>Chlorophyta</taxon>
        <taxon>core chlorophytes</taxon>
        <taxon>Chlorophyceae</taxon>
        <taxon>CS clade</taxon>
        <taxon>Chlamydomonadales</taxon>
        <taxon>Dunaliellaceae</taxon>
        <taxon>Dunaliella</taxon>
    </lineage>
</organism>
<name>A0ABQ7GWZ1_DUNSA</name>
<comment type="caution">
    <text evidence="1">The sequence shown here is derived from an EMBL/GenBank/DDBJ whole genome shotgun (WGS) entry which is preliminary data.</text>
</comment>
<proteinExistence type="predicted"/>
<dbReference type="SUPFAM" id="SSF52833">
    <property type="entry name" value="Thioredoxin-like"/>
    <property type="match status" value="1"/>
</dbReference>
<reference evidence="1" key="1">
    <citation type="submission" date="2017-08" db="EMBL/GenBank/DDBJ databases">
        <authorList>
            <person name="Polle J.E."/>
            <person name="Barry K."/>
            <person name="Cushman J."/>
            <person name="Schmutz J."/>
            <person name="Tran D."/>
            <person name="Hathwaick L.T."/>
            <person name="Yim W.C."/>
            <person name="Jenkins J."/>
            <person name="Mckie-Krisberg Z.M."/>
            <person name="Prochnik S."/>
            <person name="Lindquist E."/>
            <person name="Dockter R.B."/>
            <person name="Adam C."/>
            <person name="Molina H."/>
            <person name="Bunkerborg J."/>
            <person name="Jin E."/>
            <person name="Buchheim M."/>
            <person name="Magnuson J."/>
        </authorList>
    </citation>
    <scope>NUCLEOTIDE SEQUENCE</scope>
    <source>
        <strain evidence="1">CCAP 19/18</strain>
    </source>
</reference>
<dbReference type="EMBL" id="MU069554">
    <property type="protein sequence ID" value="KAF5839132.1"/>
    <property type="molecule type" value="Genomic_DNA"/>
</dbReference>
<dbReference type="PANTHER" id="PTHR21148">
    <property type="entry name" value="THIOREDOXIN DOMAIN-CONTAINING PROTEIN 9"/>
    <property type="match status" value="1"/>
</dbReference>
<gene>
    <name evidence="1" type="ORF">DUNSADRAFT_1530</name>
</gene>
<dbReference type="Gene3D" id="3.40.30.10">
    <property type="entry name" value="Glutaredoxin"/>
    <property type="match status" value="1"/>
</dbReference>
<dbReference type="InterPro" id="IPR036249">
    <property type="entry name" value="Thioredoxin-like_sf"/>
</dbReference>
<keyword evidence="2" id="KW-1185">Reference proteome</keyword>
<protein>
    <submittedName>
        <fullName evidence="1">Uncharacterized protein</fullName>
    </submittedName>
</protein>
<evidence type="ECO:0000313" key="1">
    <source>
        <dbReference type="EMBL" id="KAF5839132.1"/>
    </source>
</evidence>
<dbReference type="Proteomes" id="UP000815325">
    <property type="component" value="Unassembled WGS sequence"/>
</dbReference>
<evidence type="ECO:0000313" key="2">
    <source>
        <dbReference type="Proteomes" id="UP000815325"/>
    </source>
</evidence>